<sequence length="17" mass="1840">MQQLTGTSKPHLLVTSV</sequence>
<evidence type="ECO:0000313" key="1">
    <source>
        <dbReference type="EMBL" id="JAH28689.1"/>
    </source>
</evidence>
<dbReference type="EMBL" id="GBXM01079888">
    <property type="protein sequence ID" value="JAH28689.1"/>
    <property type="molecule type" value="Transcribed_RNA"/>
</dbReference>
<proteinExistence type="predicted"/>
<accession>A0A0E9RHV0</accession>
<dbReference type="AlphaFoldDB" id="A0A0E9RHV0"/>
<reference evidence="1" key="1">
    <citation type="submission" date="2014-11" db="EMBL/GenBank/DDBJ databases">
        <authorList>
            <person name="Amaro Gonzalez C."/>
        </authorList>
    </citation>
    <scope>NUCLEOTIDE SEQUENCE</scope>
</reference>
<organism evidence="1">
    <name type="scientific">Anguilla anguilla</name>
    <name type="common">European freshwater eel</name>
    <name type="synonym">Muraena anguilla</name>
    <dbReference type="NCBI Taxonomy" id="7936"/>
    <lineage>
        <taxon>Eukaryota</taxon>
        <taxon>Metazoa</taxon>
        <taxon>Chordata</taxon>
        <taxon>Craniata</taxon>
        <taxon>Vertebrata</taxon>
        <taxon>Euteleostomi</taxon>
        <taxon>Actinopterygii</taxon>
        <taxon>Neopterygii</taxon>
        <taxon>Teleostei</taxon>
        <taxon>Anguilliformes</taxon>
        <taxon>Anguillidae</taxon>
        <taxon>Anguilla</taxon>
    </lineage>
</organism>
<reference evidence="1" key="2">
    <citation type="journal article" date="2015" name="Fish Shellfish Immunol.">
        <title>Early steps in the European eel (Anguilla anguilla)-Vibrio vulnificus interaction in the gills: Role of the RtxA13 toxin.</title>
        <authorList>
            <person name="Callol A."/>
            <person name="Pajuelo D."/>
            <person name="Ebbesson L."/>
            <person name="Teles M."/>
            <person name="MacKenzie S."/>
            <person name="Amaro C."/>
        </authorList>
    </citation>
    <scope>NUCLEOTIDE SEQUENCE</scope>
</reference>
<name>A0A0E9RHV0_ANGAN</name>
<protein>
    <submittedName>
        <fullName evidence="1">Uncharacterized protein</fullName>
    </submittedName>
</protein>